<dbReference type="SUPFAM" id="SSF48264">
    <property type="entry name" value="Cytochrome P450"/>
    <property type="match status" value="1"/>
</dbReference>
<evidence type="ECO:0000256" key="3">
    <source>
        <dbReference type="ARBA" id="ARBA00022617"/>
    </source>
</evidence>
<reference evidence="9" key="1">
    <citation type="submission" date="2023-11" db="EMBL/GenBank/DDBJ databases">
        <authorList>
            <person name="Alioto T."/>
            <person name="Alioto T."/>
            <person name="Gomez Garrido J."/>
        </authorList>
    </citation>
    <scope>NUCLEOTIDE SEQUENCE</scope>
</reference>
<dbReference type="InterPro" id="IPR050121">
    <property type="entry name" value="Cytochrome_P450_monoxygenase"/>
</dbReference>
<proteinExistence type="inferred from homology"/>
<dbReference type="Pfam" id="PF00067">
    <property type="entry name" value="p450"/>
    <property type="match status" value="1"/>
</dbReference>
<dbReference type="GO" id="GO:0016705">
    <property type="term" value="F:oxidoreductase activity, acting on paired donors, with incorporation or reduction of molecular oxygen"/>
    <property type="evidence" value="ECO:0007669"/>
    <property type="project" value="InterPro"/>
</dbReference>
<evidence type="ECO:0000313" key="10">
    <source>
        <dbReference type="Proteomes" id="UP001296104"/>
    </source>
</evidence>
<evidence type="ECO:0000256" key="4">
    <source>
        <dbReference type="ARBA" id="ARBA00022723"/>
    </source>
</evidence>
<dbReference type="PRINTS" id="PR00463">
    <property type="entry name" value="EP450I"/>
</dbReference>
<dbReference type="PRINTS" id="PR00385">
    <property type="entry name" value="P450"/>
</dbReference>
<dbReference type="PANTHER" id="PTHR24305:SF210">
    <property type="entry name" value="CYTOCHROME P450 MONOOXYGENASE ASQL-RELATED"/>
    <property type="match status" value="1"/>
</dbReference>
<keyword evidence="10" id="KW-1185">Reference proteome</keyword>
<keyword evidence="7" id="KW-0560">Oxidoreductase</keyword>
<keyword evidence="3 6" id="KW-0349">Heme</keyword>
<keyword evidence="4 6" id="KW-0479">Metal-binding</keyword>
<dbReference type="GO" id="GO:0020037">
    <property type="term" value="F:heme binding"/>
    <property type="evidence" value="ECO:0007669"/>
    <property type="project" value="InterPro"/>
</dbReference>
<dbReference type="InterPro" id="IPR001128">
    <property type="entry name" value="Cyt_P450"/>
</dbReference>
<keyword evidence="5 6" id="KW-0408">Iron</keyword>
<keyword evidence="8" id="KW-0812">Transmembrane</keyword>
<dbReference type="Gene3D" id="1.10.630.10">
    <property type="entry name" value="Cytochrome P450"/>
    <property type="match status" value="1"/>
</dbReference>
<evidence type="ECO:0000256" key="7">
    <source>
        <dbReference type="RuleBase" id="RU000461"/>
    </source>
</evidence>
<dbReference type="InterPro" id="IPR017972">
    <property type="entry name" value="Cyt_P450_CS"/>
</dbReference>
<dbReference type="PANTHER" id="PTHR24305">
    <property type="entry name" value="CYTOCHROME P450"/>
    <property type="match status" value="1"/>
</dbReference>
<keyword evidence="8" id="KW-1133">Transmembrane helix</keyword>
<dbReference type="Proteomes" id="UP001296104">
    <property type="component" value="Unassembled WGS sequence"/>
</dbReference>
<comment type="similarity">
    <text evidence="2 7">Belongs to the cytochrome P450 family.</text>
</comment>
<dbReference type="GO" id="GO:0005506">
    <property type="term" value="F:iron ion binding"/>
    <property type="evidence" value="ECO:0007669"/>
    <property type="project" value="InterPro"/>
</dbReference>
<dbReference type="AlphaFoldDB" id="A0AAI9EDZ2"/>
<evidence type="ECO:0000256" key="5">
    <source>
        <dbReference type="ARBA" id="ARBA00023004"/>
    </source>
</evidence>
<organism evidence="9 10">
    <name type="scientific">Lecanosticta acicola</name>
    <dbReference type="NCBI Taxonomy" id="111012"/>
    <lineage>
        <taxon>Eukaryota</taxon>
        <taxon>Fungi</taxon>
        <taxon>Dikarya</taxon>
        <taxon>Ascomycota</taxon>
        <taxon>Pezizomycotina</taxon>
        <taxon>Dothideomycetes</taxon>
        <taxon>Dothideomycetidae</taxon>
        <taxon>Mycosphaerellales</taxon>
        <taxon>Mycosphaerellaceae</taxon>
        <taxon>Lecanosticta</taxon>
    </lineage>
</organism>
<evidence type="ECO:0000256" key="8">
    <source>
        <dbReference type="SAM" id="Phobius"/>
    </source>
</evidence>
<dbReference type="GO" id="GO:0004497">
    <property type="term" value="F:monooxygenase activity"/>
    <property type="evidence" value="ECO:0007669"/>
    <property type="project" value="UniProtKB-KW"/>
</dbReference>
<dbReference type="PROSITE" id="PS00086">
    <property type="entry name" value="CYTOCHROME_P450"/>
    <property type="match status" value="1"/>
</dbReference>
<protein>
    <submittedName>
        <fullName evidence="9">Isotrichodermin C-15 hydroxylase</fullName>
    </submittedName>
</protein>
<feature type="binding site" description="axial binding residue" evidence="6">
    <location>
        <position position="455"/>
    </location>
    <ligand>
        <name>heme</name>
        <dbReference type="ChEBI" id="CHEBI:30413"/>
    </ligand>
    <ligandPart>
        <name>Fe</name>
        <dbReference type="ChEBI" id="CHEBI:18248"/>
    </ligandPart>
</feature>
<comment type="caution">
    <text evidence="9">The sequence shown here is derived from an EMBL/GenBank/DDBJ whole genome shotgun (WGS) entry which is preliminary data.</text>
</comment>
<dbReference type="CDD" id="cd11058">
    <property type="entry name" value="CYP60B-like"/>
    <property type="match status" value="1"/>
</dbReference>
<dbReference type="InterPro" id="IPR036396">
    <property type="entry name" value="Cyt_P450_sf"/>
</dbReference>
<keyword evidence="7" id="KW-0503">Monooxygenase</keyword>
<sequence>MATATPLDLSGITRAWLRPADVLTISLSFLSIYIIASVGQAVYNAYYGPLSRYPGPTLRALSNYPHIFNLSQGTAAAAAAQLHQKYGPVVRIAPDQLSYASGAEAWKDVHGFKRLVYKDPDFYRKPFNKTHGLITADDATHSRQRKLLSHAFADKTLKELEPMLKQWTGKMKGKLAERAGTGESVDMLKYYNCTTFDIMGDLCFSEGLDMLENGEYSDWVKTIFESIKEVAKIRAIKFTSKFLSWAIDSFIMDSPTVRAKQARHWNYSKERVDRRLKRTPEQPDLWSKILEKSQGPGGLTVDELHSNASLFMVAGTETTATALSGTTYHLLTSDPSYLRKLTEEIRSTHSTFDDITLESVARLTYLQAVLREGMRMYPPVPVALPRKVPKGGSMLCGEFVPEDTIVGVHHLATYRNEEHFKKPYEFRPERWLGDPEFKDDHLDALEPFSFGPRNCLGKNLAWHEMRLLLTTVLLHFDLELCDESKDWTDQRIYTLWEKKPLMCRLTPAKA</sequence>
<dbReference type="EMBL" id="CAVMBE010000071">
    <property type="protein sequence ID" value="CAK4032813.1"/>
    <property type="molecule type" value="Genomic_DNA"/>
</dbReference>
<keyword evidence="8" id="KW-0472">Membrane</keyword>
<dbReference type="InterPro" id="IPR002401">
    <property type="entry name" value="Cyt_P450_E_grp-I"/>
</dbReference>
<evidence type="ECO:0000256" key="2">
    <source>
        <dbReference type="ARBA" id="ARBA00010617"/>
    </source>
</evidence>
<evidence type="ECO:0000256" key="6">
    <source>
        <dbReference type="PIRSR" id="PIRSR602401-1"/>
    </source>
</evidence>
<accession>A0AAI9EDZ2</accession>
<comment type="cofactor">
    <cofactor evidence="1 6">
        <name>heme</name>
        <dbReference type="ChEBI" id="CHEBI:30413"/>
    </cofactor>
</comment>
<feature type="transmembrane region" description="Helical" evidence="8">
    <location>
        <begin position="22"/>
        <end position="43"/>
    </location>
</feature>
<evidence type="ECO:0000313" key="9">
    <source>
        <dbReference type="EMBL" id="CAK4032813.1"/>
    </source>
</evidence>
<gene>
    <name evidence="9" type="ORF">LECACI_7A007971</name>
</gene>
<evidence type="ECO:0000256" key="1">
    <source>
        <dbReference type="ARBA" id="ARBA00001971"/>
    </source>
</evidence>
<name>A0AAI9EDZ2_9PEZI</name>